<dbReference type="AlphaFoldDB" id="A0A0F9F1F6"/>
<protein>
    <submittedName>
        <fullName evidence="1">Uncharacterized protein</fullName>
    </submittedName>
</protein>
<reference evidence="1" key="1">
    <citation type="journal article" date="2015" name="Nature">
        <title>Complex archaea that bridge the gap between prokaryotes and eukaryotes.</title>
        <authorList>
            <person name="Spang A."/>
            <person name="Saw J.H."/>
            <person name="Jorgensen S.L."/>
            <person name="Zaremba-Niedzwiedzka K."/>
            <person name="Martijn J."/>
            <person name="Lind A.E."/>
            <person name="van Eijk R."/>
            <person name="Schleper C."/>
            <person name="Guy L."/>
            <person name="Ettema T.J."/>
        </authorList>
    </citation>
    <scope>NUCLEOTIDE SEQUENCE</scope>
</reference>
<comment type="caution">
    <text evidence="1">The sequence shown here is derived from an EMBL/GenBank/DDBJ whole genome shotgun (WGS) entry which is preliminary data.</text>
</comment>
<dbReference type="EMBL" id="LAZR01032364">
    <property type="protein sequence ID" value="KKL51090.1"/>
    <property type="molecule type" value="Genomic_DNA"/>
</dbReference>
<evidence type="ECO:0000313" key="1">
    <source>
        <dbReference type="EMBL" id="KKL51090.1"/>
    </source>
</evidence>
<organism evidence="1">
    <name type="scientific">marine sediment metagenome</name>
    <dbReference type="NCBI Taxonomy" id="412755"/>
    <lineage>
        <taxon>unclassified sequences</taxon>
        <taxon>metagenomes</taxon>
        <taxon>ecological metagenomes</taxon>
    </lineage>
</organism>
<gene>
    <name evidence="1" type="ORF">LCGC14_2298930</name>
</gene>
<sequence>MPTTTFATLRQKVIKKLYAARYPIIGTTTSDSDSLTLVKDTSLSPAAQIEDFIECWVHIAEQAAAIDSTADINEGGQFSASDTTLTVTDGTVFTVGDGIQFSATATASGEICRITAISTNDLTIVRGIQSTTATTHENADNVF</sequence>
<proteinExistence type="predicted"/>
<accession>A0A0F9F1F6</accession>
<feature type="non-terminal residue" evidence="1">
    <location>
        <position position="143"/>
    </location>
</feature>
<name>A0A0F9F1F6_9ZZZZ</name>